<feature type="transmembrane region" description="Helical" evidence="1">
    <location>
        <begin position="630"/>
        <end position="657"/>
    </location>
</feature>
<accession>A0ABU6BLS9</accession>
<dbReference type="EMBL" id="JPYA02000006">
    <property type="protein sequence ID" value="MEB3752608.1"/>
    <property type="molecule type" value="Genomic_DNA"/>
</dbReference>
<evidence type="ECO:0000313" key="2">
    <source>
        <dbReference type="EMBL" id="MEB3752608.1"/>
    </source>
</evidence>
<sequence length="664" mass="73033">MRSVHKRIVVAVSAVQFALLALVAVIISDIHDRFFPEQLGVKAKVTLDFSQSGLSDEEAFRQLGSISDRLGLGLMKVAPDLRGDQSGQVFVKVGAHGSFPKQIQRFGNQPDAEIRDNGALVHSFANGDYLVTGKTDRIAEFKDWLTSRRVDQQWNEETLITIFQFLTLQSDFGVTLLAVSALMVSLALYWLAVKARGRALRVLAGVAAWRIQCEDFIRFLMAMVSAAALLDVLAFAYVGFAYGWGFVPYYAKVLLLAEWIVIFLTMTCTLALSAASWPSPAMLAMREPAVKSLAKSSAVLKMATFALVLATVAPAFAAYTEARKTAQEQATWKSLADQAVFVFPSRPGKAGGAESEKMFQKLQPFVGDMVREAEAADQVALSLAWTEEYFSVDGFRIAPYRYIIMVNQRWLDLVLGREKKRLSFVPLSPEQIPPDAKKVLEASFSLYVRNPQQAVNIWNQVKIYRLAGSQTLPFVRFGGQLDFAKPNEVILLLVPNVHAMFNDNFLISVASSSELSFTGLEAAQKLVSERGLQNNIRVNYMAEEGILRAQLFAYFAWLRAGSLSALIVALAIAAIISAFIAAVLKAKRDFPLRLGGASWWMILRGRIAKEWLMGGALTVLIMALQGSDGWMAVALAGAMALLALPLVHIGAASWVFAKVSLRQL</sequence>
<proteinExistence type="predicted"/>
<organism evidence="2 3">
    <name type="scientific">Geobacillus icigianus</name>
    <dbReference type="NCBI Taxonomy" id="1430331"/>
    <lineage>
        <taxon>Bacteria</taxon>
        <taxon>Bacillati</taxon>
        <taxon>Bacillota</taxon>
        <taxon>Bacilli</taxon>
        <taxon>Bacillales</taxon>
        <taxon>Anoxybacillaceae</taxon>
        <taxon>Geobacillus</taxon>
    </lineage>
</organism>
<feature type="transmembrane region" description="Helical" evidence="1">
    <location>
        <begin position="607"/>
        <end position="624"/>
    </location>
</feature>
<feature type="transmembrane region" description="Helical" evidence="1">
    <location>
        <begin position="256"/>
        <end position="277"/>
    </location>
</feature>
<keyword evidence="1" id="KW-0472">Membrane</keyword>
<feature type="transmembrane region" description="Helical" evidence="1">
    <location>
        <begin position="219"/>
        <end position="244"/>
    </location>
</feature>
<evidence type="ECO:0000313" key="3">
    <source>
        <dbReference type="Proteomes" id="UP000029267"/>
    </source>
</evidence>
<keyword evidence="3" id="KW-1185">Reference proteome</keyword>
<reference evidence="2 3" key="1">
    <citation type="journal article" date="2014" name="Genome Announc.">
        <title>Draft Genome Sequence of Geobacillus icigianus Strain G1w1T Isolated from Hot Springs in the Valley of Geysers, Kamchatka (Russian Federation).</title>
        <authorList>
            <person name="Bryanskaya A.V."/>
            <person name="Rozanov A.S."/>
            <person name="Logacheva M.D."/>
            <person name="Kotenko A.V."/>
            <person name="Peltek S.E."/>
        </authorList>
    </citation>
    <scope>NUCLEOTIDE SEQUENCE [LARGE SCALE GENOMIC DNA]</scope>
    <source>
        <strain evidence="2 3">G1w1</strain>
    </source>
</reference>
<dbReference type="RefSeq" id="WP_235207573.1">
    <property type="nucleotide sequence ID" value="NZ_JPYA02000006.1"/>
</dbReference>
<evidence type="ECO:0008006" key="4">
    <source>
        <dbReference type="Google" id="ProtNLM"/>
    </source>
</evidence>
<protein>
    <recommendedName>
        <fullName evidence="4">DUF1430 domain-containing protein</fullName>
    </recommendedName>
</protein>
<keyword evidence="1" id="KW-0812">Transmembrane</keyword>
<feature type="transmembrane region" description="Helical" evidence="1">
    <location>
        <begin position="298"/>
        <end position="319"/>
    </location>
</feature>
<feature type="transmembrane region" description="Helical" evidence="1">
    <location>
        <begin position="563"/>
        <end position="586"/>
    </location>
</feature>
<feature type="transmembrane region" description="Helical" evidence="1">
    <location>
        <begin position="172"/>
        <end position="192"/>
    </location>
</feature>
<dbReference type="Proteomes" id="UP000029267">
    <property type="component" value="Unassembled WGS sequence"/>
</dbReference>
<name>A0ABU6BLS9_9BACL</name>
<evidence type="ECO:0000256" key="1">
    <source>
        <dbReference type="SAM" id="Phobius"/>
    </source>
</evidence>
<gene>
    <name evidence="2" type="ORF">EP10_003523</name>
</gene>
<comment type="caution">
    <text evidence="2">The sequence shown here is derived from an EMBL/GenBank/DDBJ whole genome shotgun (WGS) entry which is preliminary data.</text>
</comment>
<keyword evidence="1" id="KW-1133">Transmembrane helix</keyword>